<comment type="similarity">
    <text evidence="2">Belongs to the ParB family.</text>
</comment>
<dbReference type="GO" id="GO:0045881">
    <property type="term" value="P:positive regulation of sporulation resulting in formation of a cellular spore"/>
    <property type="evidence" value="ECO:0007669"/>
    <property type="project" value="TreeGrafter"/>
</dbReference>
<dbReference type="Pfam" id="PF02195">
    <property type="entry name" value="ParB_N"/>
    <property type="match status" value="1"/>
</dbReference>
<dbReference type="Pfam" id="PF23552">
    <property type="entry name" value="ParB_C"/>
    <property type="match status" value="1"/>
</dbReference>
<keyword evidence="3" id="KW-0159">Chromosome partition</keyword>
<dbReference type="STRING" id="926561.GCA_000379025_02250"/>
<evidence type="ECO:0000256" key="1">
    <source>
        <dbReference type="ARBA" id="ARBA00004453"/>
    </source>
</evidence>
<dbReference type="InterPro" id="IPR050336">
    <property type="entry name" value="Chromosome_partition/occlusion"/>
</dbReference>
<dbReference type="NCBIfam" id="TIGR00180">
    <property type="entry name" value="parB_part"/>
    <property type="match status" value="1"/>
</dbReference>
<dbReference type="Pfam" id="PF17762">
    <property type="entry name" value="HTH_ParB"/>
    <property type="match status" value="1"/>
</dbReference>
<name>A0A4R8H4H5_9FIRM</name>
<dbReference type="Gene3D" id="1.10.10.2830">
    <property type="match status" value="1"/>
</dbReference>
<dbReference type="GO" id="GO:0005694">
    <property type="term" value="C:chromosome"/>
    <property type="evidence" value="ECO:0007669"/>
    <property type="project" value="TreeGrafter"/>
</dbReference>
<dbReference type="SMART" id="SM00470">
    <property type="entry name" value="ParB"/>
    <property type="match status" value="1"/>
</dbReference>
<evidence type="ECO:0000313" key="6">
    <source>
        <dbReference type="EMBL" id="TDX51778.1"/>
    </source>
</evidence>
<reference evidence="6 7" key="1">
    <citation type="submission" date="2019-03" db="EMBL/GenBank/DDBJ databases">
        <title>Subsurface microbial communities from deep shales in Ohio and West Virginia, USA.</title>
        <authorList>
            <person name="Wrighton K."/>
        </authorList>
    </citation>
    <scope>NUCLEOTIDE SEQUENCE [LARGE SCALE GENOMIC DNA]</scope>
    <source>
        <strain evidence="6 7">MSL 6dP</strain>
    </source>
</reference>
<organism evidence="6 7">
    <name type="scientific">Orenia marismortui</name>
    <dbReference type="NCBI Taxonomy" id="46469"/>
    <lineage>
        <taxon>Bacteria</taxon>
        <taxon>Bacillati</taxon>
        <taxon>Bacillota</taxon>
        <taxon>Clostridia</taxon>
        <taxon>Halanaerobiales</taxon>
        <taxon>Halobacteroidaceae</taxon>
        <taxon>Orenia</taxon>
    </lineage>
</organism>
<dbReference type="Gene3D" id="3.90.1530.30">
    <property type="match status" value="1"/>
</dbReference>
<dbReference type="GO" id="GO:0007059">
    <property type="term" value="P:chromosome segregation"/>
    <property type="evidence" value="ECO:0007669"/>
    <property type="project" value="UniProtKB-KW"/>
</dbReference>
<feature type="domain" description="ParB-like N-terminal" evidence="5">
    <location>
        <begin position="28"/>
        <end position="117"/>
    </location>
</feature>
<dbReference type="GO" id="GO:0009295">
    <property type="term" value="C:nucleoid"/>
    <property type="evidence" value="ECO:0007669"/>
    <property type="project" value="UniProtKB-SubCell"/>
</dbReference>
<sequence length="283" mass="32481">MAKRRLGKGLNALISNNNLEEDNKDQIKKIELKLIKPNPYQPRKNFDEQELKELSQSIKEHGLIQPIIVRKKEDKYQIIAGERRYRAAKELKLKEIDVIVSDMAEQKMMEIALIENIQRQDLNPIEEAEAYQQLMDKFDLIQAEVAKKVSKSRSTIANSLRLLNLPDKLKDDVSRGTLSMGHARALLSIEDIDLQKKVAKEIVDKQLTVRETEKLIQKLKASNNSKNKKVTKKKDPNVTMVEDKLRDILGTQVAINAGKNKGKIVIEYYSNEDLSRIIDLLDN</sequence>
<dbReference type="InterPro" id="IPR057240">
    <property type="entry name" value="ParB_dimer_C"/>
</dbReference>
<dbReference type="PANTHER" id="PTHR33375:SF1">
    <property type="entry name" value="CHROMOSOME-PARTITIONING PROTEIN PARB-RELATED"/>
    <property type="match status" value="1"/>
</dbReference>
<dbReference type="SUPFAM" id="SSF110849">
    <property type="entry name" value="ParB/Sulfiredoxin"/>
    <property type="match status" value="1"/>
</dbReference>
<accession>A0A4R8H4H5</accession>
<evidence type="ECO:0000256" key="3">
    <source>
        <dbReference type="ARBA" id="ARBA00022829"/>
    </source>
</evidence>
<dbReference type="InterPro" id="IPR036086">
    <property type="entry name" value="ParB/Sulfiredoxin_sf"/>
</dbReference>
<proteinExistence type="inferred from homology"/>
<dbReference type="CDD" id="cd16393">
    <property type="entry name" value="SPO0J_N"/>
    <property type="match status" value="1"/>
</dbReference>
<evidence type="ECO:0000259" key="5">
    <source>
        <dbReference type="SMART" id="SM00470"/>
    </source>
</evidence>
<gene>
    <name evidence="6" type="ORF">C7959_11022</name>
</gene>
<dbReference type="RefSeq" id="WP_208324384.1">
    <property type="nucleotide sequence ID" value="NZ_SOEG01000010.1"/>
</dbReference>
<comment type="caution">
    <text evidence="6">The sequence shown here is derived from an EMBL/GenBank/DDBJ whole genome shotgun (WGS) entry which is preliminary data.</text>
</comment>
<dbReference type="PANTHER" id="PTHR33375">
    <property type="entry name" value="CHROMOSOME-PARTITIONING PROTEIN PARB-RELATED"/>
    <property type="match status" value="1"/>
</dbReference>
<dbReference type="Proteomes" id="UP000295832">
    <property type="component" value="Unassembled WGS sequence"/>
</dbReference>
<comment type="subcellular location">
    <subcellularLocation>
        <location evidence="1">Cytoplasm</location>
        <location evidence="1">Nucleoid</location>
    </subcellularLocation>
</comment>
<dbReference type="EMBL" id="SOEG01000010">
    <property type="protein sequence ID" value="TDX51778.1"/>
    <property type="molecule type" value="Genomic_DNA"/>
</dbReference>
<dbReference type="FunFam" id="3.90.1530.30:FF:000001">
    <property type="entry name" value="Chromosome partitioning protein ParB"/>
    <property type="match status" value="1"/>
</dbReference>
<keyword evidence="7" id="KW-1185">Reference proteome</keyword>
<evidence type="ECO:0000256" key="4">
    <source>
        <dbReference type="ARBA" id="ARBA00023125"/>
    </source>
</evidence>
<protein>
    <submittedName>
        <fullName evidence="6">Chromosome segregation DNA-binding protein</fullName>
    </submittedName>
</protein>
<dbReference type="InterPro" id="IPR004437">
    <property type="entry name" value="ParB/RepB/Spo0J"/>
</dbReference>
<dbReference type="InterPro" id="IPR003115">
    <property type="entry name" value="ParB_N"/>
</dbReference>
<dbReference type="InterPro" id="IPR041468">
    <property type="entry name" value="HTH_ParB/Spo0J"/>
</dbReference>
<dbReference type="SUPFAM" id="SSF109709">
    <property type="entry name" value="KorB DNA-binding domain-like"/>
    <property type="match status" value="1"/>
</dbReference>
<evidence type="ECO:0000256" key="2">
    <source>
        <dbReference type="ARBA" id="ARBA00006295"/>
    </source>
</evidence>
<dbReference type="AlphaFoldDB" id="A0A4R8H4H5"/>
<dbReference type="FunFam" id="1.10.10.2830:FF:000001">
    <property type="entry name" value="Chromosome partitioning protein ParB"/>
    <property type="match status" value="1"/>
</dbReference>
<evidence type="ECO:0000313" key="7">
    <source>
        <dbReference type="Proteomes" id="UP000295832"/>
    </source>
</evidence>
<keyword evidence="4 6" id="KW-0238">DNA-binding</keyword>
<dbReference type="GO" id="GO:0003677">
    <property type="term" value="F:DNA binding"/>
    <property type="evidence" value="ECO:0007669"/>
    <property type="project" value="UniProtKB-KW"/>
</dbReference>